<dbReference type="EMBL" id="JBGEWD010000018">
    <property type="protein sequence ID" value="MEY8001388.1"/>
    <property type="molecule type" value="Genomic_DNA"/>
</dbReference>
<organism evidence="1 2">
    <name type="scientific">Clostridium moutaii</name>
    <dbReference type="NCBI Taxonomy" id="3240932"/>
    <lineage>
        <taxon>Bacteria</taxon>
        <taxon>Bacillati</taxon>
        <taxon>Bacillota</taxon>
        <taxon>Clostridia</taxon>
        <taxon>Eubacteriales</taxon>
        <taxon>Clostridiaceae</taxon>
        <taxon>Clostridium</taxon>
    </lineage>
</organism>
<accession>A0ABV4BRJ9</accession>
<dbReference type="Proteomes" id="UP001564657">
    <property type="component" value="Unassembled WGS sequence"/>
</dbReference>
<dbReference type="RefSeq" id="WP_369705284.1">
    <property type="nucleotide sequence ID" value="NZ_JBGEWD010000018.1"/>
</dbReference>
<evidence type="ECO:0000313" key="2">
    <source>
        <dbReference type="Proteomes" id="UP001564657"/>
    </source>
</evidence>
<name>A0ABV4BRJ9_9CLOT</name>
<sequence length="45" mass="5406">MIKTFFKENSKANFDRQAESYDEGHDGKFVKVMYNEVIERVNSFR</sequence>
<proteinExistence type="predicted"/>
<evidence type="ECO:0000313" key="1">
    <source>
        <dbReference type="EMBL" id="MEY8001388.1"/>
    </source>
</evidence>
<comment type="caution">
    <text evidence="1">The sequence shown here is derived from an EMBL/GenBank/DDBJ whole genome shotgun (WGS) entry which is preliminary data.</text>
</comment>
<protein>
    <submittedName>
        <fullName evidence="1">Uncharacterized protein</fullName>
    </submittedName>
</protein>
<keyword evidence="2" id="KW-1185">Reference proteome</keyword>
<reference evidence="1 2" key="1">
    <citation type="submission" date="2024-08" db="EMBL/GenBank/DDBJ databases">
        <title>Clostridium lapicellarii sp. nov., and Clostridium renhuaiense sp. nov., two species isolated from the mud in a fermentation cellar used for producing sauce-flavour Chinese liquors.</title>
        <authorList>
            <person name="Yang F."/>
            <person name="Wang H."/>
            <person name="Chen L.Q."/>
            <person name="Zhou N."/>
            <person name="Lu J.J."/>
            <person name="Pu X.X."/>
            <person name="Wan B."/>
            <person name="Wang L."/>
            <person name="Liu S.J."/>
        </authorList>
    </citation>
    <scope>NUCLEOTIDE SEQUENCE [LARGE SCALE GENOMIC DNA]</scope>
    <source>
        <strain evidence="1 2">MT-5</strain>
    </source>
</reference>
<gene>
    <name evidence="1" type="ORF">AB8U03_14500</name>
</gene>